<organism evidence="5 6">
    <name type="scientific">Flavobacterium fluvii</name>
    <dbReference type="NCBI Taxonomy" id="468056"/>
    <lineage>
        <taxon>Bacteria</taxon>
        <taxon>Pseudomonadati</taxon>
        <taxon>Bacteroidota</taxon>
        <taxon>Flavobacteriia</taxon>
        <taxon>Flavobacteriales</taxon>
        <taxon>Flavobacteriaceae</taxon>
        <taxon>Flavobacterium</taxon>
    </lineage>
</organism>
<evidence type="ECO:0000313" key="5">
    <source>
        <dbReference type="EMBL" id="SHG51091.1"/>
    </source>
</evidence>
<feature type="domain" description="HTH luxR-type" evidence="4">
    <location>
        <begin position="135"/>
        <end position="200"/>
    </location>
</feature>
<dbReference type="CDD" id="cd06170">
    <property type="entry name" value="LuxR_C_like"/>
    <property type="match status" value="1"/>
</dbReference>
<keyword evidence="3" id="KW-0804">Transcription</keyword>
<evidence type="ECO:0000256" key="2">
    <source>
        <dbReference type="ARBA" id="ARBA00023125"/>
    </source>
</evidence>
<dbReference type="GO" id="GO:0006355">
    <property type="term" value="P:regulation of DNA-templated transcription"/>
    <property type="evidence" value="ECO:0007669"/>
    <property type="project" value="InterPro"/>
</dbReference>
<dbReference type="InterPro" id="IPR016032">
    <property type="entry name" value="Sig_transdc_resp-reg_C-effctor"/>
</dbReference>
<evidence type="ECO:0000256" key="3">
    <source>
        <dbReference type="ARBA" id="ARBA00023163"/>
    </source>
</evidence>
<name>A0A1M5KED7_9FLAO</name>
<dbReference type="SUPFAM" id="SSF46894">
    <property type="entry name" value="C-terminal effector domain of the bipartite response regulators"/>
    <property type="match status" value="1"/>
</dbReference>
<accession>A0A1M5KED7</accession>
<dbReference type="Gene3D" id="1.10.10.10">
    <property type="entry name" value="Winged helix-like DNA-binding domain superfamily/Winged helix DNA-binding domain"/>
    <property type="match status" value="1"/>
</dbReference>
<keyword evidence="6" id="KW-1185">Reference proteome</keyword>
<evidence type="ECO:0000259" key="4">
    <source>
        <dbReference type="PROSITE" id="PS50043"/>
    </source>
</evidence>
<dbReference type="AlphaFoldDB" id="A0A1M5KED7"/>
<protein>
    <submittedName>
        <fullName evidence="5">Regulatory protein, luxR family</fullName>
    </submittedName>
</protein>
<dbReference type="InterPro" id="IPR036388">
    <property type="entry name" value="WH-like_DNA-bd_sf"/>
</dbReference>
<dbReference type="PROSITE" id="PS50043">
    <property type="entry name" value="HTH_LUXR_2"/>
    <property type="match status" value="1"/>
</dbReference>
<dbReference type="PRINTS" id="PR00038">
    <property type="entry name" value="HTHLUXR"/>
</dbReference>
<dbReference type="PANTHER" id="PTHR44688">
    <property type="entry name" value="DNA-BINDING TRANSCRIPTIONAL ACTIVATOR DEVR_DOSR"/>
    <property type="match status" value="1"/>
</dbReference>
<keyword evidence="1" id="KW-0805">Transcription regulation</keyword>
<dbReference type="PROSITE" id="PS00622">
    <property type="entry name" value="HTH_LUXR_1"/>
    <property type="match status" value="1"/>
</dbReference>
<dbReference type="Proteomes" id="UP000184516">
    <property type="component" value="Unassembled WGS sequence"/>
</dbReference>
<dbReference type="Pfam" id="PF00196">
    <property type="entry name" value="GerE"/>
    <property type="match status" value="1"/>
</dbReference>
<dbReference type="STRING" id="468056.SAMN05443549_104280"/>
<dbReference type="GO" id="GO:0003677">
    <property type="term" value="F:DNA binding"/>
    <property type="evidence" value="ECO:0007669"/>
    <property type="project" value="UniProtKB-KW"/>
</dbReference>
<dbReference type="RefSeq" id="WP_073370639.1">
    <property type="nucleotide sequence ID" value="NZ_FQWB01000004.1"/>
</dbReference>
<dbReference type="InterPro" id="IPR000792">
    <property type="entry name" value="Tscrpt_reg_LuxR_C"/>
</dbReference>
<dbReference type="PANTHER" id="PTHR44688:SF16">
    <property type="entry name" value="DNA-BINDING TRANSCRIPTIONAL ACTIVATOR DEVR_DOSR"/>
    <property type="match status" value="1"/>
</dbReference>
<sequence>MKNCLNKLCAIAERLFPDQVKVFDISSLDIKKADDSMLNQTFFEPLSEESQQELARQIAGFLNKEDEETVYSFFWGNNETENLEAKWYVSSARLKKSENGTFQKIVIFTYDLELIGDCKEKIYKVMEDLDFLKNIYNKLGLLTKRETEILELLAMGRTNIEISVKLYISEHTVNTHRKNINRKLEIRTLAELMKYAVVFDMSTS</sequence>
<keyword evidence="2" id="KW-0238">DNA-binding</keyword>
<evidence type="ECO:0000313" key="6">
    <source>
        <dbReference type="Proteomes" id="UP000184516"/>
    </source>
</evidence>
<dbReference type="EMBL" id="FQWB01000004">
    <property type="protein sequence ID" value="SHG51091.1"/>
    <property type="molecule type" value="Genomic_DNA"/>
</dbReference>
<reference evidence="6" key="1">
    <citation type="submission" date="2016-11" db="EMBL/GenBank/DDBJ databases">
        <authorList>
            <person name="Varghese N."/>
            <person name="Submissions S."/>
        </authorList>
    </citation>
    <scope>NUCLEOTIDE SEQUENCE [LARGE SCALE GENOMIC DNA]</scope>
    <source>
        <strain evidence="6">DSM 19978</strain>
    </source>
</reference>
<gene>
    <name evidence="5" type="ORF">SAMN05443549_104280</name>
</gene>
<evidence type="ECO:0000256" key="1">
    <source>
        <dbReference type="ARBA" id="ARBA00023015"/>
    </source>
</evidence>
<dbReference type="SMART" id="SM00421">
    <property type="entry name" value="HTH_LUXR"/>
    <property type="match status" value="1"/>
</dbReference>
<dbReference type="OrthoDB" id="965844at2"/>
<proteinExistence type="predicted"/>